<feature type="transmembrane region" description="Helical" evidence="1">
    <location>
        <begin position="6"/>
        <end position="25"/>
    </location>
</feature>
<organism evidence="2 3">
    <name type="scientific">Actinoallomurus iriomotensis</name>
    <dbReference type="NCBI Taxonomy" id="478107"/>
    <lineage>
        <taxon>Bacteria</taxon>
        <taxon>Bacillati</taxon>
        <taxon>Actinomycetota</taxon>
        <taxon>Actinomycetes</taxon>
        <taxon>Streptosporangiales</taxon>
        <taxon>Thermomonosporaceae</taxon>
        <taxon>Actinoallomurus</taxon>
    </lineage>
</organism>
<dbReference type="EMBL" id="BSTJ01000001">
    <property type="protein sequence ID" value="GLY72013.1"/>
    <property type="molecule type" value="Genomic_DNA"/>
</dbReference>
<evidence type="ECO:0000313" key="2">
    <source>
        <dbReference type="EMBL" id="GLY72013.1"/>
    </source>
</evidence>
<reference evidence="2" key="1">
    <citation type="submission" date="2023-03" db="EMBL/GenBank/DDBJ databases">
        <title>Actinoallomurus iriomotensis NBRC 103681.</title>
        <authorList>
            <person name="Ichikawa N."/>
            <person name="Sato H."/>
            <person name="Tonouchi N."/>
        </authorList>
    </citation>
    <scope>NUCLEOTIDE SEQUENCE</scope>
    <source>
        <strain evidence="2">NBRC 103681</strain>
    </source>
</reference>
<dbReference type="AlphaFoldDB" id="A0A9W6RAI6"/>
<protein>
    <submittedName>
        <fullName evidence="2">Uncharacterized protein</fullName>
    </submittedName>
</protein>
<proteinExistence type="predicted"/>
<dbReference type="Proteomes" id="UP001165135">
    <property type="component" value="Unassembled WGS sequence"/>
</dbReference>
<dbReference type="RefSeq" id="WP_285616960.1">
    <property type="nucleotide sequence ID" value="NZ_BSTJ01000001.1"/>
</dbReference>
<sequence>MAGLPAAYLVFGLLTVAIQTGIGALTQTEVDNALMGLMSIVPSTVSVLAMTFSGLAGAALGIQNIFLISGAVLATATVLSWHSFRRAGGERPAARAPMAGVG</sequence>
<evidence type="ECO:0000256" key="1">
    <source>
        <dbReference type="SAM" id="Phobius"/>
    </source>
</evidence>
<accession>A0A9W6RAI6</accession>
<evidence type="ECO:0000313" key="3">
    <source>
        <dbReference type="Proteomes" id="UP001165135"/>
    </source>
</evidence>
<name>A0A9W6RAI6_9ACTN</name>
<keyword evidence="1" id="KW-0472">Membrane</keyword>
<keyword evidence="1" id="KW-0812">Transmembrane</keyword>
<comment type="caution">
    <text evidence="2">The sequence shown here is derived from an EMBL/GenBank/DDBJ whole genome shotgun (WGS) entry which is preliminary data.</text>
</comment>
<feature type="transmembrane region" description="Helical" evidence="1">
    <location>
        <begin position="65"/>
        <end position="84"/>
    </location>
</feature>
<keyword evidence="1" id="KW-1133">Transmembrane helix</keyword>
<feature type="transmembrane region" description="Helical" evidence="1">
    <location>
        <begin position="37"/>
        <end position="59"/>
    </location>
</feature>
<gene>
    <name evidence="2" type="ORF">Airi01_002800</name>
</gene>